<sequence>MAITFVGASSATASTGTLNISWPAGIQSGDLAVLAWNGDDSATWTNPAPLALLGSEVSGGTQESRVYYRVCDGINETGSLSLTQSTINKQTAIIVVYRGVHQSLPIDAWDSRAETVTGTTHANPSVTTVNANTAALAIIQERATDSSPNYTPPSGYTERANPTPVGGGGSTSAAIADDGLAVARAAGTTFAPPAWSNGISTDNVITWTITLRPLSEAHAGSATLSGALALGASGSPGVAGSAEFAGAATLTGAGSPAVSGGAAAFSGLLTLSARGTADTGIGLPPRPRTRWQLVLGPAEGGHELALTEASSRRYTARLNDNSDLSFSIDGRHAQADAIEELSTDVHLLFTRADGVTEELDRMRVGQTRDSINENEHRVEVTCLDYRAVLARRTLYSTDTLTYSATDQAEIAWGLIDTTQQQEAGALGISKAWSGTTPTGVNRDRTYEAGDSIGERIQELSETLSGFDWDITPTSASGLQLEVWHPERGTDRGVVLILGGLAAGISREVNPSAYANALRYTGAEGTTAVEREAAFLGEPGNFPAGRWDAVFGDDGLTLQATLDQRAAWQLAESQVIRPVYTVTLARGGWAGPDHIWVGDTVRLIVPSGRLAVDTTLRVHEVEIDLDGDGGEQVTLALGGPRPSFARWPSWVDKRLKNLERR</sequence>
<accession>A0ABW3ETV6</accession>
<dbReference type="RefSeq" id="WP_378299989.1">
    <property type="nucleotide sequence ID" value="NZ_JBHTJA010000034.1"/>
</dbReference>
<feature type="region of interest" description="Disordered" evidence="1">
    <location>
        <begin position="142"/>
        <end position="170"/>
    </location>
</feature>
<name>A0ABW3ETV6_9ACTN</name>
<dbReference type="EMBL" id="JBHTJA010000034">
    <property type="protein sequence ID" value="MFD0902323.1"/>
    <property type="molecule type" value="Genomic_DNA"/>
</dbReference>
<keyword evidence="3" id="KW-1185">Reference proteome</keyword>
<evidence type="ECO:0000256" key="1">
    <source>
        <dbReference type="SAM" id="MobiDB-lite"/>
    </source>
</evidence>
<organism evidence="2 3">
    <name type="scientific">Actinomadura sediminis</name>
    <dbReference type="NCBI Taxonomy" id="1038904"/>
    <lineage>
        <taxon>Bacteria</taxon>
        <taxon>Bacillati</taxon>
        <taxon>Actinomycetota</taxon>
        <taxon>Actinomycetes</taxon>
        <taxon>Streptosporangiales</taxon>
        <taxon>Thermomonosporaceae</taxon>
        <taxon>Actinomadura</taxon>
    </lineage>
</organism>
<gene>
    <name evidence="2" type="ORF">ACFQ11_18135</name>
</gene>
<dbReference type="Proteomes" id="UP001596972">
    <property type="component" value="Unassembled WGS sequence"/>
</dbReference>
<reference evidence="3" key="1">
    <citation type="journal article" date="2019" name="Int. J. Syst. Evol. Microbiol.">
        <title>The Global Catalogue of Microorganisms (GCM) 10K type strain sequencing project: providing services to taxonomists for standard genome sequencing and annotation.</title>
        <authorList>
            <consortium name="The Broad Institute Genomics Platform"/>
            <consortium name="The Broad Institute Genome Sequencing Center for Infectious Disease"/>
            <person name="Wu L."/>
            <person name="Ma J."/>
        </authorList>
    </citation>
    <scope>NUCLEOTIDE SEQUENCE [LARGE SCALE GENOMIC DNA]</scope>
    <source>
        <strain evidence="3">JCM 31202</strain>
    </source>
</reference>
<proteinExistence type="predicted"/>
<feature type="compositionally biased region" description="Polar residues" evidence="1">
    <location>
        <begin position="145"/>
        <end position="154"/>
    </location>
</feature>
<evidence type="ECO:0000313" key="3">
    <source>
        <dbReference type="Proteomes" id="UP001596972"/>
    </source>
</evidence>
<protein>
    <recommendedName>
        <fullName evidence="4">Minor tail protein</fullName>
    </recommendedName>
</protein>
<evidence type="ECO:0000313" key="2">
    <source>
        <dbReference type="EMBL" id="MFD0902323.1"/>
    </source>
</evidence>
<evidence type="ECO:0008006" key="4">
    <source>
        <dbReference type="Google" id="ProtNLM"/>
    </source>
</evidence>
<comment type="caution">
    <text evidence="2">The sequence shown here is derived from an EMBL/GenBank/DDBJ whole genome shotgun (WGS) entry which is preliminary data.</text>
</comment>